<dbReference type="RefSeq" id="WP_009805724.1">
    <property type="nucleotide sequence ID" value="NZ_CH724131.1"/>
</dbReference>
<dbReference type="PROSITE" id="PS51186">
    <property type="entry name" value="GNAT"/>
    <property type="match status" value="1"/>
</dbReference>
<reference evidence="2 3" key="1">
    <citation type="journal article" date="2010" name="J. Bacteriol.">
        <title>Genome sequences of Oceanicola granulosus HTCC2516(T) and Oceanicola batsensis HTCC2597(TDelta).</title>
        <authorList>
            <person name="Thrash J.C."/>
            <person name="Cho J.C."/>
            <person name="Vergin K.L."/>
            <person name="Giovannoni S.J."/>
        </authorList>
    </citation>
    <scope>NUCLEOTIDE SEQUENCE [LARGE SCALE GENOMIC DNA]</scope>
    <source>
        <strain evidence="3">ATCC BAA-863 / DSM 15984 / KCTC 12145 / HTCC2597</strain>
    </source>
</reference>
<keyword evidence="3" id="KW-1185">Reference proteome</keyword>
<dbReference type="SUPFAM" id="SSF55729">
    <property type="entry name" value="Acyl-CoA N-acyltransferases (Nat)"/>
    <property type="match status" value="1"/>
</dbReference>
<dbReference type="HOGENOM" id="CLU_081840_2_0_5"/>
<dbReference type="InterPro" id="IPR000182">
    <property type="entry name" value="GNAT_dom"/>
</dbReference>
<dbReference type="InterPro" id="IPR016181">
    <property type="entry name" value="Acyl_CoA_acyltransferase"/>
</dbReference>
<comment type="caution">
    <text evidence="2">The sequence shown here is derived from an EMBL/GenBank/DDBJ whole genome shotgun (WGS) entry which is preliminary data.</text>
</comment>
<accession>A3TTY0</accession>
<proteinExistence type="predicted"/>
<dbReference type="OrthoDB" id="9797178at2"/>
<dbReference type="Proteomes" id="UP000004318">
    <property type="component" value="Unassembled WGS sequence"/>
</dbReference>
<sequence>MNIRPFEPTDKTSVSILLDTAFESPAELRLVETLRAGGDLAIELVALLEGRVVGYVALAHLVSPRGWLSLSPVAVSPSRQERGIGSGLIRQGLDLARRSGAAAVTVLGNPEYYSRFGFTLKAAENLVVEYPKEFFMLYPIAPHTAGIAEDIIYPKAFRSV</sequence>
<dbReference type="Pfam" id="PF00583">
    <property type="entry name" value="Acetyltransf_1"/>
    <property type="match status" value="1"/>
</dbReference>
<feature type="domain" description="N-acetyltransferase" evidence="1">
    <location>
        <begin position="1"/>
        <end position="141"/>
    </location>
</feature>
<dbReference type="GO" id="GO:0016747">
    <property type="term" value="F:acyltransferase activity, transferring groups other than amino-acyl groups"/>
    <property type="evidence" value="ECO:0007669"/>
    <property type="project" value="InterPro"/>
</dbReference>
<dbReference type="Gene3D" id="3.40.630.30">
    <property type="match status" value="1"/>
</dbReference>
<dbReference type="EMBL" id="AAMO01000001">
    <property type="protein sequence ID" value="EAQ05107.1"/>
    <property type="molecule type" value="Genomic_DNA"/>
</dbReference>
<dbReference type="eggNOG" id="COG3153">
    <property type="taxonomic scope" value="Bacteria"/>
</dbReference>
<gene>
    <name evidence="2" type="ORF">OB2597_07475</name>
</gene>
<evidence type="ECO:0000313" key="2">
    <source>
        <dbReference type="EMBL" id="EAQ05107.1"/>
    </source>
</evidence>
<name>A3TTY0_PSEBH</name>
<evidence type="ECO:0000313" key="3">
    <source>
        <dbReference type="Proteomes" id="UP000004318"/>
    </source>
</evidence>
<protein>
    <submittedName>
        <fullName evidence="2">Acetyltransferase, GNAT family protein</fullName>
    </submittedName>
</protein>
<dbReference type="STRING" id="252305.OB2597_07475"/>
<keyword evidence="2" id="KW-0808">Transferase</keyword>
<organism evidence="2 3">
    <name type="scientific">Pseudooceanicola batsensis (strain ATCC BAA-863 / DSM 15984 / KCTC 12145 / HTCC2597)</name>
    <name type="common">Oceanicola batsensis</name>
    <dbReference type="NCBI Taxonomy" id="252305"/>
    <lineage>
        <taxon>Bacteria</taxon>
        <taxon>Pseudomonadati</taxon>
        <taxon>Pseudomonadota</taxon>
        <taxon>Alphaproteobacteria</taxon>
        <taxon>Rhodobacterales</taxon>
        <taxon>Paracoccaceae</taxon>
        <taxon>Pseudooceanicola</taxon>
    </lineage>
</organism>
<evidence type="ECO:0000259" key="1">
    <source>
        <dbReference type="PROSITE" id="PS51186"/>
    </source>
</evidence>
<dbReference type="AlphaFoldDB" id="A3TTY0"/>
<dbReference type="CDD" id="cd04301">
    <property type="entry name" value="NAT_SF"/>
    <property type="match status" value="1"/>
</dbReference>